<evidence type="ECO:0000313" key="1">
    <source>
        <dbReference type="EMBL" id="RIB30946.1"/>
    </source>
</evidence>
<evidence type="ECO:0000313" key="2">
    <source>
        <dbReference type="Proteomes" id="UP000266673"/>
    </source>
</evidence>
<name>A0A397WEA1_9GLOM</name>
<organism evidence="1 2">
    <name type="scientific">Gigaspora rosea</name>
    <dbReference type="NCBI Taxonomy" id="44941"/>
    <lineage>
        <taxon>Eukaryota</taxon>
        <taxon>Fungi</taxon>
        <taxon>Fungi incertae sedis</taxon>
        <taxon>Mucoromycota</taxon>
        <taxon>Glomeromycotina</taxon>
        <taxon>Glomeromycetes</taxon>
        <taxon>Diversisporales</taxon>
        <taxon>Gigasporaceae</taxon>
        <taxon>Gigaspora</taxon>
    </lineage>
</organism>
<accession>A0A397WEA1</accession>
<dbReference type="Proteomes" id="UP000266673">
    <property type="component" value="Unassembled WGS sequence"/>
</dbReference>
<reference evidence="1 2" key="1">
    <citation type="submission" date="2018-06" db="EMBL/GenBank/DDBJ databases">
        <title>Comparative genomics reveals the genomic features of Rhizophagus irregularis, R. cerebriforme, R. diaphanum and Gigaspora rosea, and their symbiotic lifestyle signature.</title>
        <authorList>
            <person name="Morin E."/>
            <person name="San Clemente H."/>
            <person name="Chen E.C.H."/>
            <person name="De La Providencia I."/>
            <person name="Hainaut M."/>
            <person name="Kuo A."/>
            <person name="Kohler A."/>
            <person name="Murat C."/>
            <person name="Tang N."/>
            <person name="Roy S."/>
            <person name="Loubradou J."/>
            <person name="Henrissat B."/>
            <person name="Grigoriev I.V."/>
            <person name="Corradi N."/>
            <person name="Roux C."/>
            <person name="Martin F.M."/>
        </authorList>
    </citation>
    <scope>NUCLEOTIDE SEQUENCE [LARGE SCALE GENOMIC DNA]</scope>
    <source>
        <strain evidence="1 2">DAOM 194757</strain>
    </source>
</reference>
<proteinExistence type="predicted"/>
<protein>
    <submittedName>
        <fullName evidence="1">Uncharacterized protein</fullName>
    </submittedName>
</protein>
<sequence>MREKIEAALDKYIDKHRPKLKEHVDHCLEWLKGVISENLPHHVMEHIKKHSDDGDGFMEAMGQVFTTMSEQMSGDLKDEVREVTREHLDKITVNTPDDLTTVVVRESKNAVSEVTRKKEKKDDEAWWKEIGGSFLSGGKEGIINKFVEFVKPHVRRCGDDIKENVSLQLPEHVRNKLTGKMGFFAKHRESSEVKERGINFHHGGFTSLLNKFAGKEEEFLSKTFDKVFNRLPEKIREFLDPHVGEFVDKLMERLHIELRENVFKEEHFLGSIKSMIHADKDGDGKNDFIQGVSNVVESLFHHKNK</sequence>
<keyword evidence="2" id="KW-1185">Reference proteome</keyword>
<dbReference type="AlphaFoldDB" id="A0A397WEA1"/>
<dbReference type="OrthoDB" id="2420101at2759"/>
<gene>
    <name evidence="1" type="ORF">C2G38_2151351</name>
</gene>
<dbReference type="EMBL" id="QKWP01000002">
    <property type="protein sequence ID" value="RIB30946.1"/>
    <property type="molecule type" value="Genomic_DNA"/>
</dbReference>
<comment type="caution">
    <text evidence="1">The sequence shown here is derived from an EMBL/GenBank/DDBJ whole genome shotgun (WGS) entry which is preliminary data.</text>
</comment>